<dbReference type="EMBL" id="JAVHNR010000002">
    <property type="protein sequence ID" value="KAK6350690.1"/>
    <property type="molecule type" value="Genomic_DNA"/>
</dbReference>
<protein>
    <submittedName>
        <fullName evidence="3">Uncharacterized protein</fullName>
    </submittedName>
</protein>
<feature type="region of interest" description="Disordered" evidence="1">
    <location>
        <begin position="94"/>
        <end position="114"/>
    </location>
</feature>
<dbReference type="AlphaFoldDB" id="A0AAN8N454"/>
<name>A0AAN8N454_9PEZI</name>
<dbReference type="Proteomes" id="UP001313282">
    <property type="component" value="Unassembled WGS sequence"/>
</dbReference>
<keyword evidence="2" id="KW-0472">Membrane</keyword>
<evidence type="ECO:0000256" key="2">
    <source>
        <dbReference type="SAM" id="Phobius"/>
    </source>
</evidence>
<evidence type="ECO:0000313" key="4">
    <source>
        <dbReference type="Proteomes" id="UP001313282"/>
    </source>
</evidence>
<comment type="caution">
    <text evidence="3">The sequence shown here is derived from an EMBL/GenBank/DDBJ whole genome shotgun (WGS) entry which is preliminary data.</text>
</comment>
<feature type="region of interest" description="Disordered" evidence="1">
    <location>
        <begin position="177"/>
        <end position="197"/>
    </location>
</feature>
<reference evidence="3 4" key="1">
    <citation type="submission" date="2019-10" db="EMBL/GenBank/DDBJ databases">
        <authorList>
            <person name="Palmer J.M."/>
        </authorList>
    </citation>
    <scope>NUCLEOTIDE SEQUENCE [LARGE SCALE GENOMIC DNA]</scope>
    <source>
        <strain evidence="3 4">TWF718</strain>
    </source>
</reference>
<keyword evidence="2" id="KW-1133">Transmembrane helix</keyword>
<feature type="transmembrane region" description="Helical" evidence="2">
    <location>
        <begin position="7"/>
        <end position="33"/>
    </location>
</feature>
<sequence>MTLGDILLVPLQLGLAVFLYLISPLTALLAYFFDLTVDILRLPLWLVQKVEVLYIYLGIAALAGLSLGLIFSFVSSFIFSAFSLDHHHRRRDLDGETSVKHSPVPSDKAREPAATTIPNDDPLFGFKGVHGTFDIGQVEVETSSFEFSPTSLSPDLISPAFRGDITIGRQRIFPILEEEDEHEDDGRGRRGRSRKRV</sequence>
<keyword evidence="4" id="KW-1185">Reference proteome</keyword>
<proteinExistence type="predicted"/>
<feature type="transmembrane region" description="Helical" evidence="2">
    <location>
        <begin position="53"/>
        <end position="82"/>
    </location>
</feature>
<evidence type="ECO:0000256" key="1">
    <source>
        <dbReference type="SAM" id="MobiDB-lite"/>
    </source>
</evidence>
<gene>
    <name evidence="3" type="ORF">TWF718_003877</name>
</gene>
<evidence type="ECO:0000313" key="3">
    <source>
        <dbReference type="EMBL" id="KAK6350690.1"/>
    </source>
</evidence>
<organism evidence="3 4">
    <name type="scientific">Orbilia javanica</name>
    <dbReference type="NCBI Taxonomy" id="47235"/>
    <lineage>
        <taxon>Eukaryota</taxon>
        <taxon>Fungi</taxon>
        <taxon>Dikarya</taxon>
        <taxon>Ascomycota</taxon>
        <taxon>Pezizomycotina</taxon>
        <taxon>Orbiliomycetes</taxon>
        <taxon>Orbiliales</taxon>
        <taxon>Orbiliaceae</taxon>
        <taxon>Orbilia</taxon>
    </lineage>
</organism>
<keyword evidence="2" id="KW-0812">Transmembrane</keyword>
<accession>A0AAN8N454</accession>